<feature type="binding site" evidence="11">
    <location>
        <begin position="26"/>
        <end position="27"/>
    </location>
    <ligand>
        <name>D-ribulose 5-phosphate</name>
        <dbReference type="ChEBI" id="CHEBI:58121"/>
    </ligand>
</feature>
<dbReference type="InterPro" id="IPR000422">
    <property type="entry name" value="DHBP_synthase_RibB"/>
</dbReference>
<evidence type="ECO:0000256" key="8">
    <source>
        <dbReference type="ARBA" id="ARBA00022842"/>
    </source>
</evidence>
<evidence type="ECO:0000256" key="7">
    <source>
        <dbReference type="ARBA" id="ARBA00022723"/>
    </source>
</evidence>
<dbReference type="Gene3D" id="3.90.870.10">
    <property type="entry name" value="DHBP synthase"/>
    <property type="match status" value="1"/>
</dbReference>
<dbReference type="GO" id="GO:0008686">
    <property type="term" value="F:3,4-dihydroxy-2-butanone-4-phosphate synthase activity"/>
    <property type="evidence" value="ECO:0007669"/>
    <property type="project" value="UniProtKB-UniRule"/>
</dbReference>
<evidence type="ECO:0000256" key="1">
    <source>
        <dbReference type="ARBA" id="ARBA00000141"/>
    </source>
</evidence>
<reference evidence="14" key="1">
    <citation type="submission" date="2018-10" db="EMBL/GenBank/DDBJ databases">
        <title>FDA dAtabase for Regulatory Grade micrObial Sequences (FDA-ARGOS): Supporting development and validation of Infectious Disease Dx tests.</title>
        <authorList>
            <person name="Minogue T."/>
            <person name="Wolcott M."/>
            <person name="Wasieloski L."/>
            <person name="Aguilar W."/>
            <person name="Moore D."/>
            <person name="Tallon L."/>
            <person name="Sadzewicz L."/>
            <person name="Sengamalay N."/>
            <person name="Ott S."/>
            <person name="Godinez A."/>
            <person name="Nagaraj S."/>
            <person name="Vavikolanu K."/>
            <person name="Vyas G."/>
            <person name="Nadendla S."/>
            <person name="George J."/>
            <person name="Sichtig H."/>
        </authorList>
    </citation>
    <scope>NUCLEOTIDE SEQUENCE [LARGE SCALE GENOMIC DNA]</scope>
    <source>
        <strain evidence="14">FDAARGOS_343</strain>
    </source>
</reference>
<gene>
    <name evidence="11 13" type="primary">ribB</name>
    <name evidence="13" type="ORF">CEQ21_20760</name>
</gene>
<feature type="binding site" evidence="11">
    <location>
        <position position="27"/>
    </location>
    <ligand>
        <name>Mg(2+)</name>
        <dbReference type="ChEBI" id="CHEBI:18420"/>
        <label>2</label>
    </ligand>
</feature>
<proteinExistence type="inferred from homology"/>
<feature type="binding site" evidence="11">
    <location>
        <position position="31"/>
    </location>
    <ligand>
        <name>D-ribulose 5-phosphate</name>
        <dbReference type="ChEBI" id="CHEBI:58121"/>
    </ligand>
</feature>
<feature type="site" description="Essential for catalytic activity" evidence="11">
    <location>
        <position position="162"/>
    </location>
</feature>
<dbReference type="Proteomes" id="UP000319837">
    <property type="component" value="Unassembled WGS sequence"/>
</dbReference>
<dbReference type="InterPro" id="IPR017945">
    <property type="entry name" value="DHBP_synth_RibB-like_a/b_dom"/>
</dbReference>
<evidence type="ECO:0000256" key="11">
    <source>
        <dbReference type="HAMAP-Rule" id="MF_00180"/>
    </source>
</evidence>
<evidence type="ECO:0000313" key="14">
    <source>
        <dbReference type="Proteomes" id="UP000319837"/>
    </source>
</evidence>
<organism evidence="13 14">
    <name type="scientific">Niallia circulans</name>
    <name type="common">Bacillus circulans</name>
    <dbReference type="NCBI Taxonomy" id="1397"/>
    <lineage>
        <taxon>Bacteria</taxon>
        <taxon>Bacillati</taxon>
        <taxon>Bacillota</taxon>
        <taxon>Bacilli</taxon>
        <taxon>Bacillales</taxon>
        <taxon>Bacillaceae</taxon>
        <taxon>Niallia</taxon>
    </lineage>
</organism>
<feature type="site" description="Essential for catalytic activity" evidence="11">
    <location>
        <position position="124"/>
    </location>
</feature>
<dbReference type="Pfam" id="PF00926">
    <property type="entry name" value="DHBP_synthase"/>
    <property type="match status" value="1"/>
</dbReference>
<comment type="similarity">
    <text evidence="5">In the N-terminal section; belongs to the DHBP synthase family.</text>
</comment>
<dbReference type="GO" id="GO:0009231">
    <property type="term" value="P:riboflavin biosynthetic process"/>
    <property type="evidence" value="ECO:0007669"/>
    <property type="project" value="UniProtKB-UniRule"/>
</dbReference>
<name>A0A553SLJ2_NIACI</name>
<sequence length="208" mass="22668">MFHTIEEALDDLKAGKLIIVVDDEDRENEGDLVGISDLVTPDMINFMAKEGRGLICVPIEAELADELKLTPMVDNSSDPRGTAFTVSVDHKETSTGISAFERALTIEKMVAPGAKAKDFTRPGHIFPLIAHKGGVLSRNGHTEAAVDLAKLAGYSPSGIICEILKDDGTMARVDDLKVMSQKFGMKLVTIKGLIEYRQKREEAKETVI</sequence>
<dbReference type="EC" id="4.1.99.12" evidence="11 12"/>
<dbReference type="EMBL" id="RIBP01000004">
    <property type="protein sequence ID" value="TRZ37861.1"/>
    <property type="molecule type" value="Genomic_DNA"/>
</dbReference>
<dbReference type="PANTHER" id="PTHR21327:SF18">
    <property type="entry name" value="3,4-DIHYDROXY-2-BUTANONE 4-PHOSPHATE SYNTHASE"/>
    <property type="match status" value="1"/>
</dbReference>
<dbReference type="NCBIfam" id="TIGR00506">
    <property type="entry name" value="ribB"/>
    <property type="match status" value="1"/>
</dbReference>
<feature type="binding site" evidence="11">
    <location>
        <position position="27"/>
    </location>
    <ligand>
        <name>Mg(2+)</name>
        <dbReference type="ChEBI" id="CHEBI:18420"/>
        <label>1</label>
    </ligand>
</feature>
<keyword evidence="6 11" id="KW-0686">Riboflavin biosynthesis</keyword>
<dbReference type="PANTHER" id="PTHR21327">
    <property type="entry name" value="GTP CYCLOHYDROLASE II-RELATED"/>
    <property type="match status" value="1"/>
</dbReference>
<dbReference type="GO" id="GO:0005829">
    <property type="term" value="C:cytosol"/>
    <property type="evidence" value="ECO:0007669"/>
    <property type="project" value="TreeGrafter"/>
</dbReference>
<comment type="caution">
    <text evidence="13">The sequence shown here is derived from an EMBL/GenBank/DDBJ whole genome shotgun (WGS) entry which is preliminary data.</text>
</comment>
<dbReference type="AlphaFoldDB" id="A0A553SLJ2"/>
<evidence type="ECO:0000256" key="3">
    <source>
        <dbReference type="ARBA" id="ARBA00002284"/>
    </source>
</evidence>
<comment type="cofactor">
    <cofactor evidence="11 12">
        <name>Mg(2+)</name>
        <dbReference type="ChEBI" id="CHEBI:18420"/>
    </cofactor>
    <cofactor evidence="11 12">
        <name>Mn(2+)</name>
        <dbReference type="ChEBI" id="CHEBI:29035"/>
    </cofactor>
    <text evidence="11 12">Binds 2 divalent metal cations per subunit. Magnesium or manganese.</text>
</comment>
<dbReference type="FunFam" id="3.90.870.10:FF:000001">
    <property type="entry name" value="Riboflavin biosynthesis protein RibBA"/>
    <property type="match status" value="1"/>
</dbReference>
<dbReference type="UniPathway" id="UPA00275">
    <property type="reaction ID" value="UER00399"/>
</dbReference>
<evidence type="ECO:0000256" key="2">
    <source>
        <dbReference type="ARBA" id="ARBA00001936"/>
    </source>
</evidence>
<evidence type="ECO:0000256" key="9">
    <source>
        <dbReference type="ARBA" id="ARBA00023211"/>
    </source>
</evidence>
<dbReference type="GO" id="GO:0000287">
    <property type="term" value="F:magnesium ion binding"/>
    <property type="evidence" value="ECO:0007669"/>
    <property type="project" value="UniProtKB-UniRule"/>
</dbReference>
<evidence type="ECO:0000256" key="12">
    <source>
        <dbReference type="RuleBase" id="RU003843"/>
    </source>
</evidence>
<comment type="cofactor">
    <cofactor evidence="2">
        <name>Mn(2+)</name>
        <dbReference type="ChEBI" id="CHEBI:29035"/>
    </cofactor>
</comment>
<protein>
    <recommendedName>
        <fullName evidence="11 12">3,4-dihydroxy-2-butanone 4-phosphate synthase</fullName>
        <shortName evidence="11 12">DHBP synthase</shortName>
        <ecNumber evidence="11 12">4.1.99.12</ecNumber>
    </recommendedName>
</protein>
<keyword evidence="8 11" id="KW-0460">Magnesium</keyword>
<comment type="function">
    <text evidence="3 11 12">Catalyzes the conversion of D-ribulose 5-phosphate to formate and 3,4-dihydroxy-2-butanone 4-phosphate.</text>
</comment>
<comment type="catalytic activity">
    <reaction evidence="1 11 12">
        <text>D-ribulose 5-phosphate = (2S)-2-hydroxy-3-oxobutyl phosphate + formate + H(+)</text>
        <dbReference type="Rhea" id="RHEA:18457"/>
        <dbReference type="ChEBI" id="CHEBI:15378"/>
        <dbReference type="ChEBI" id="CHEBI:15740"/>
        <dbReference type="ChEBI" id="CHEBI:58121"/>
        <dbReference type="ChEBI" id="CHEBI:58830"/>
        <dbReference type="EC" id="4.1.99.12"/>
    </reaction>
</comment>
<dbReference type="HAMAP" id="MF_00180">
    <property type="entry name" value="RibB"/>
    <property type="match status" value="1"/>
</dbReference>
<dbReference type="SUPFAM" id="SSF55821">
    <property type="entry name" value="YrdC/RibB"/>
    <property type="match status" value="1"/>
</dbReference>
<dbReference type="GO" id="GO:0003935">
    <property type="term" value="F:GTP cyclohydrolase II activity"/>
    <property type="evidence" value="ECO:0007669"/>
    <property type="project" value="TreeGrafter"/>
</dbReference>
<accession>A0A553SLJ2</accession>
<evidence type="ECO:0000313" key="13">
    <source>
        <dbReference type="EMBL" id="TRZ37861.1"/>
    </source>
</evidence>
<comment type="similarity">
    <text evidence="11 12">Belongs to the DHBP synthase family.</text>
</comment>
<comment type="subunit">
    <text evidence="11 12">Homodimer.</text>
</comment>
<feature type="binding site" evidence="11">
    <location>
        <begin position="138"/>
        <end position="142"/>
    </location>
    <ligand>
        <name>D-ribulose 5-phosphate</name>
        <dbReference type="ChEBI" id="CHEBI:58121"/>
    </ligand>
</feature>
<keyword evidence="10 11" id="KW-0456">Lyase</keyword>
<keyword evidence="7 11" id="KW-0479">Metal-binding</keyword>
<evidence type="ECO:0000256" key="5">
    <source>
        <dbReference type="ARBA" id="ARBA00005520"/>
    </source>
</evidence>
<keyword evidence="9 11" id="KW-0464">Manganese</keyword>
<evidence type="ECO:0000256" key="4">
    <source>
        <dbReference type="ARBA" id="ARBA00004904"/>
    </source>
</evidence>
<feature type="binding site" evidence="11">
    <location>
        <position position="141"/>
    </location>
    <ligand>
        <name>Mg(2+)</name>
        <dbReference type="ChEBI" id="CHEBI:18420"/>
        <label>2</label>
    </ligand>
</feature>
<dbReference type="GO" id="GO:0030145">
    <property type="term" value="F:manganese ion binding"/>
    <property type="evidence" value="ECO:0007669"/>
    <property type="project" value="UniProtKB-UniRule"/>
</dbReference>
<evidence type="ECO:0000256" key="6">
    <source>
        <dbReference type="ARBA" id="ARBA00022619"/>
    </source>
</evidence>
<evidence type="ECO:0000256" key="10">
    <source>
        <dbReference type="ARBA" id="ARBA00023239"/>
    </source>
</evidence>
<comment type="pathway">
    <text evidence="4 11 12">Cofactor biosynthesis; riboflavin biosynthesis; 2-hydroxy-3-oxobutyl phosphate from D-ribulose 5-phosphate: step 1/1.</text>
</comment>